<protein>
    <submittedName>
        <fullName evidence="6">Acyl-CoA dehydrogenase family protein</fullName>
    </submittedName>
</protein>
<keyword evidence="7" id="KW-1185">Reference proteome</keyword>
<comment type="caution">
    <text evidence="6">The sequence shown here is derived from an EMBL/GenBank/DDBJ whole genome shotgun (WGS) entry which is preliminary data.</text>
</comment>
<evidence type="ECO:0000313" key="7">
    <source>
        <dbReference type="Proteomes" id="UP001597068"/>
    </source>
</evidence>
<dbReference type="PANTHER" id="PTHR43884:SF20">
    <property type="entry name" value="ACYL-COA DEHYDROGENASE FADE28"/>
    <property type="match status" value="1"/>
</dbReference>
<evidence type="ECO:0000313" key="6">
    <source>
        <dbReference type="EMBL" id="MFD0925248.1"/>
    </source>
</evidence>
<dbReference type="SUPFAM" id="SSF56645">
    <property type="entry name" value="Acyl-CoA dehydrogenase NM domain-like"/>
    <property type="match status" value="1"/>
</dbReference>
<evidence type="ECO:0000259" key="5">
    <source>
        <dbReference type="Pfam" id="PF02771"/>
    </source>
</evidence>
<dbReference type="InterPro" id="IPR046373">
    <property type="entry name" value="Acyl-CoA_Oxase/DH_mid-dom_sf"/>
</dbReference>
<dbReference type="Proteomes" id="UP001597068">
    <property type="component" value="Unassembled WGS sequence"/>
</dbReference>
<keyword evidence="1" id="KW-0285">Flavoprotein</keyword>
<name>A0ABW3G5B5_9NOCA</name>
<dbReference type="EMBL" id="JBHTIL010000001">
    <property type="protein sequence ID" value="MFD0925248.1"/>
    <property type="molecule type" value="Genomic_DNA"/>
</dbReference>
<feature type="domain" description="Acyl-CoA dehydrogenase/oxidase N-terminal" evidence="5">
    <location>
        <begin position="25"/>
        <end position="123"/>
    </location>
</feature>
<keyword evidence="3" id="KW-0560">Oxidoreductase</keyword>
<feature type="region of interest" description="Disordered" evidence="4">
    <location>
        <begin position="1"/>
        <end position="21"/>
    </location>
</feature>
<dbReference type="InterPro" id="IPR013786">
    <property type="entry name" value="AcylCoA_DH/ox_N"/>
</dbReference>
<dbReference type="SUPFAM" id="SSF47203">
    <property type="entry name" value="Acyl-CoA dehydrogenase C-terminal domain-like"/>
    <property type="match status" value="1"/>
</dbReference>
<dbReference type="Pfam" id="PF02771">
    <property type="entry name" value="Acyl-CoA_dh_N"/>
    <property type="match status" value="1"/>
</dbReference>
<accession>A0ABW3G5B5</accession>
<evidence type="ECO:0000256" key="2">
    <source>
        <dbReference type="ARBA" id="ARBA00022827"/>
    </source>
</evidence>
<gene>
    <name evidence="6" type="ORF">ACFQ04_05800</name>
</gene>
<dbReference type="PANTHER" id="PTHR43884">
    <property type="entry name" value="ACYL-COA DEHYDROGENASE"/>
    <property type="match status" value="1"/>
</dbReference>
<organism evidence="6 7">
    <name type="scientific">Williamsia deligens</name>
    <dbReference type="NCBI Taxonomy" id="321325"/>
    <lineage>
        <taxon>Bacteria</taxon>
        <taxon>Bacillati</taxon>
        <taxon>Actinomycetota</taxon>
        <taxon>Actinomycetes</taxon>
        <taxon>Mycobacteriales</taxon>
        <taxon>Nocardiaceae</taxon>
        <taxon>Williamsia</taxon>
    </lineage>
</organism>
<dbReference type="InterPro" id="IPR036250">
    <property type="entry name" value="AcylCo_DH-like_C"/>
</dbReference>
<evidence type="ECO:0000256" key="3">
    <source>
        <dbReference type="ARBA" id="ARBA00023002"/>
    </source>
</evidence>
<dbReference type="Gene3D" id="1.10.540.10">
    <property type="entry name" value="Acyl-CoA dehydrogenase/oxidase, N-terminal domain"/>
    <property type="match status" value="1"/>
</dbReference>
<keyword evidence="2" id="KW-0274">FAD</keyword>
<dbReference type="Gene3D" id="2.40.110.10">
    <property type="entry name" value="Butyryl-CoA Dehydrogenase, subunit A, domain 2"/>
    <property type="match status" value="1"/>
</dbReference>
<evidence type="ECO:0000256" key="4">
    <source>
        <dbReference type="SAM" id="MobiDB-lite"/>
    </source>
</evidence>
<proteinExistence type="predicted"/>
<sequence length="397" mass="41297">MTTTAERPGDTASDTGDELGGPLLREARAALRRRLPGLADWAASTTLAEREARGNDGLAQFRAAGGCRLIVPEEISGAGVGAVEALAVQRAVGAVSPSLAVATVMHHLSIATIVQIAQEGPEEDLALLQSVVEQDSLIASAFAEGRVGGSTLVPTVSAVYDDETGDYVVTGSKKPCSMAHSMTFLAASLDAKETEGGRGRKAVGLIPAQMPGISVRPFWTSPVLAGAESEEVVLDGVRVPAALMMIGTMQDPDGVHEMTGFLWFGLLATAGYIGAASTLVDRVLHHPRADPAVYTPLAAELETGMAALTAVAAAYDAGDRGPELSARLLFIRTAVRTALQRVASGAMTALGGLSFITDPDVAYLGSVLQAFSFHPPSIAETQRSLFDHHRGGEFRLS</sequence>
<dbReference type="InterPro" id="IPR009100">
    <property type="entry name" value="AcylCoA_DH/oxidase_NM_dom_sf"/>
</dbReference>
<evidence type="ECO:0000256" key="1">
    <source>
        <dbReference type="ARBA" id="ARBA00022630"/>
    </source>
</evidence>
<dbReference type="RefSeq" id="WP_253646786.1">
    <property type="nucleotide sequence ID" value="NZ_BAAAMO010000002.1"/>
</dbReference>
<reference evidence="7" key="1">
    <citation type="journal article" date="2019" name="Int. J. Syst. Evol. Microbiol.">
        <title>The Global Catalogue of Microorganisms (GCM) 10K type strain sequencing project: providing services to taxonomists for standard genome sequencing and annotation.</title>
        <authorList>
            <consortium name="The Broad Institute Genomics Platform"/>
            <consortium name="The Broad Institute Genome Sequencing Center for Infectious Disease"/>
            <person name="Wu L."/>
            <person name="Ma J."/>
        </authorList>
    </citation>
    <scope>NUCLEOTIDE SEQUENCE [LARGE SCALE GENOMIC DNA]</scope>
    <source>
        <strain evidence="7">CCUG 50873</strain>
    </source>
</reference>
<dbReference type="InterPro" id="IPR037069">
    <property type="entry name" value="AcylCoA_DH/ox_N_sf"/>
</dbReference>